<dbReference type="EMBL" id="CM037160">
    <property type="protein sequence ID" value="KAH7840327.1"/>
    <property type="molecule type" value="Genomic_DNA"/>
</dbReference>
<proteinExistence type="predicted"/>
<evidence type="ECO:0000313" key="2">
    <source>
        <dbReference type="Proteomes" id="UP000828048"/>
    </source>
</evidence>
<sequence length="238" mass="26097">MAEIRFISTTTLRPPSRGGESTDRIELTPYGISSGRLGITKHNDEDDTSSFFVECNNAGADFIHAVVDNITISDILDPVYVPRVVHSFFPLNGFTNYEGISKPLLAVQVTELVDGFFIGCTMNHSVGDGSSFWNFLNAWSEISRGFDTISRPPVFERWFPTGVDSPIRVPLSTKQLADTYILQPLLEERVFHFSKAKIAALKAKANAEMGTSTISSLQALLAFGTSMGICGSMPTDFL</sequence>
<reference evidence="1 2" key="1">
    <citation type="journal article" date="2021" name="Hortic Res">
        <title>High-quality reference genome and annotation aids understanding of berry development for evergreen blueberry (Vaccinium darrowii).</title>
        <authorList>
            <person name="Yu J."/>
            <person name="Hulse-Kemp A.M."/>
            <person name="Babiker E."/>
            <person name="Staton M."/>
        </authorList>
    </citation>
    <scope>NUCLEOTIDE SEQUENCE [LARGE SCALE GENOMIC DNA]</scope>
    <source>
        <strain evidence="2">cv. NJ 8807/NJ 8810</strain>
        <tissue evidence="1">Young leaf</tissue>
    </source>
</reference>
<dbReference type="Proteomes" id="UP000828048">
    <property type="component" value="Chromosome 10"/>
</dbReference>
<organism evidence="1 2">
    <name type="scientific">Vaccinium darrowii</name>
    <dbReference type="NCBI Taxonomy" id="229202"/>
    <lineage>
        <taxon>Eukaryota</taxon>
        <taxon>Viridiplantae</taxon>
        <taxon>Streptophyta</taxon>
        <taxon>Embryophyta</taxon>
        <taxon>Tracheophyta</taxon>
        <taxon>Spermatophyta</taxon>
        <taxon>Magnoliopsida</taxon>
        <taxon>eudicotyledons</taxon>
        <taxon>Gunneridae</taxon>
        <taxon>Pentapetalae</taxon>
        <taxon>asterids</taxon>
        <taxon>Ericales</taxon>
        <taxon>Ericaceae</taxon>
        <taxon>Vaccinioideae</taxon>
        <taxon>Vaccinieae</taxon>
        <taxon>Vaccinium</taxon>
    </lineage>
</organism>
<name>A0ACB7XHS0_9ERIC</name>
<keyword evidence="2" id="KW-1185">Reference proteome</keyword>
<evidence type="ECO:0000313" key="1">
    <source>
        <dbReference type="EMBL" id="KAH7840327.1"/>
    </source>
</evidence>
<protein>
    <submittedName>
        <fullName evidence="1">Uncharacterized protein</fullName>
    </submittedName>
</protein>
<comment type="caution">
    <text evidence="1">The sequence shown here is derived from an EMBL/GenBank/DDBJ whole genome shotgun (WGS) entry which is preliminary data.</text>
</comment>
<accession>A0ACB7XHS0</accession>
<gene>
    <name evidence="1" type="ORF">Vadar_015615</name>
</gene>